<dbReference type="EMBL" id="JABBNB010000034">
    <property type="protein sequence ID" value="NMO04341.1"/>
    <property type="molecule type" value="Genomic_DNA"/>
</dbReference>
<dbReference type="Pfam" id="PF01636">
    <property type="entry name" value="APH"/>
    <property type="match status" value="1"/>
</dbReference>
<keyword evidence="4" id="KW-1185">Reference proteome</keyword>
<accession>A0A848L752</accession>
<evidence type="ECO:0000259" key="1">
    <source>
        <dbReference type="Pfam" id="PF01636"/>
    </source>
</evidence>
<dbReference type="Gene3D" id="3.90.1200.10">
    <property type="match status" value="1"/>
</dbReference>
<dbReference type="InterPro" id="IPR041726">
    <property type="entry name" value="ACAD10_11_N"/>
</dbReference>
<dbReference type="InterPro" id="IPR002575">
    <property type="entry name" value="Aminoglycoside_PTrfase"/>
</dbReference>
<dbReference type="Pfam" id="PF19802">
    <property type="entry name" value="DUF6285"/>
    <property type="match status" value="1"/>
</dbReference>
<feature type="domain" description="DUF6285" evidence="2">
    <location>
        <begin position="376"/>
        <end position="454"/>
    </location>
</feature>
<dbReference type="Proteomes" id="UP000550729">
    <property type="component" value="Unassembled WGS sequence"/>
</dbReference>
<protein>
    <submittedName>
        <fullName evidence="3">Phosphotransferase family protein</fullName>
    </submittedName>
</protein>
<organism evidence="3 4">
    <name type="scientific">Gordonia asplenii</name>
    <dbReference type="NCBI Taxonomy" id="2725283"/>
    <lineage>
        <taxon>Bacteria</taxon>
        <taxon>Bacillati</taxon>
        <taxon>Actinomycetota</taxon>
        <taxon>Actinomycetes</taxon>
        <taxon>Mycobacteriales</taxon>
        <taxon>Gordoniaceae</taxon>
        <taxon>Gordonia</taxon>
    </lineage>
</organism>
<dbReference type="CDD" id="cd05154">
    <property type="entry name" value="ACAD10_11_N-like"/>
    <property type="match status" value="1"/>
</dbReference>
<sequence length="462" mass="50052">MTGESASASTDLDRGVQDVLASAGIRVTVTGTRRLTAGASRETYLIDLLDADGTVGRAVLRRDPPGRGDPARMHAEAVCLRAVSESGVRVPRVWCSGDDSPGIDAPFLIVEHVSGETLPRKLQHGPALAAVRPNLAAEFGRILARVHRTPLAGMEILDDTPALEALESTFRNLGLPNPTVELGLRWLRATPVPARPMTLVHGDFRVGNLIVDADGVQAVLDWELSHLGNPVEDLGWLCVPAWRFGGGQPVGGLGTRETLLDGYESEAGWRPSDDELRWWEIFGTLKWLVLSIFQSQRHLSGEEHSLELAAIGRRVCEFEYDLLESLGMLVDVPLPESESDSAASESPYRGPTLTEILALVSEAITDARPLLDGDLQQQYQLRIAANLLRIAEREVLAGSTAATALTDALHSVGCESEHQLAQRVQSGELDWSAAGTQRAVSSTVLLRLRVSNPGRIRYRTTS</sequence>
<comment type="caution">
    <text evidence="3">The sequence shown here is derived from an EMBL/GenBank/DDBJ whole genome shotgun (WGS) entry which is preliminary data.</text>
</comment>
<gene>
    <name evidence="3" type="ORF">HH308_24280</name>
</gene>
<dbReference type="PANTHER" id="PTHR21310:SF57">
    <property type="entry name" value="BLR2944 PROTEIN"/>
    <property type="match status" value="1"/>
</dbReference>
<feature type="domain" description="Aminoglycoside phosphotransferase" evidence="1">
    <location>
        <begin position="33"/>
        <end position="264"/>
    </location>
</feature>
<dbReference type="InterPro" id="IPR051678">
    <property type="entry name" value="AGP_Transferase"/>
</dbReference>
<reference evidence="3 4" key="1">
    <citation type="submission" date="2020-04" db="EMBL/GenBank/DDBJ databases">
        <title>Gordonia sp. nov. TBRC 11910.</title>
        <authorList>
            <person name="Suriyachadkun C."/>
        </authorList>
    </citation>
    <scope>NUCLEOTIDE SEQUENCE [LARGE SCALE GENOMIC DNA]</scope>
    <source>
        <strain evidence="3 4">TBRC 11910</strain>
    </source>
</reference>
<name>A0A848L752_9ACTN</name>
<evidence type="ECO:0000313" key="3">
    <source>
        <dbReference type="EMBL" id="NMO04341.1"/>
    </source>
</evidence>
<dbReference type="PANTHER" id="PTHR21310">
    <property type="entry name" value="AMINOGLYCOSIDE PHOSPHOTRANSFERASE-RELATED-RELATED"/>
    <property type="match status" value="1"/>
</dbReference>
<dbReference type="GO" id="GO:0016740">
    <property type="term" value="F:transferase activity"/>
    <property type="evidence" value="ECO:0007669"/>
    <property type="project" value="UniProtKB-KW"/>
</dbReference>
<keyword evidence="3" id="KW-0808">Transferase</keyword>
<dbReference type="SUPFAM" id="SSF56112">
    <property type="entry name" value="Protein kinase-like (PK-like)"/>
    <property type="match status" value="1"/>
</dbReference>
<evidence type="ECO:0000313" key="4">
    <source>
        <dbReference type="Proteomes" id="UP000550729"/>
    </source>
</evidence>
<dbReference type="InterPro" id="IPR046252">
    <property type="entry name" value="DUF6285"/>
</dbReference>
<dbReference type="AlphaFoldDB" id="A0A848L752"/>
<evidence type="ECO:0000259" key="2">
    <source>
        <dbReference type="Pfam" id="PF19802"/>
    </source>
</evidence>
<dbReference type="Gene3D" id="3.30.200.20">
    <property type="entry name" value="Phosphorylase Kinase, domain 1"/>
    <property type="match status" value="1"/>
</dbReference>
<dbReference type="InterPro" id="IPR011009">
    <property type="entry name" value="Kinase-like_dom_sf"/>
</dbReference>
<proteinExistence type="predicted"/>